<dbReference type="InterPro" id="IPR006056">
    <property type="entry name" value="RidA"/>
</dbReference>
<proteinExistence type="inferred from homology"/>
<dbReference type="GO" id="GO:0019239">
    <property type="term" value="F:deaminase activity"/>
    <property type="evidence" value="ECO:0007669"/>
    <property type="project" value="TreeGrafter"/>
</dbReference>
<protein>
    <submittedName>
        <fullName evidence="2">Endoribonuclease L-PSP</fullName>
    </submittedName>
</protein>
<dbReference type="GO" id="GO:0005829">
    <property type="term" value="C:cytosol"/>
    <property type="evidence" value="ECO:0007669"/>
    <property type="project" value="TreeGrafter"/>
</dbReference>
<dbReference type="InterPro" id="IPR006175">
    <property type="entry name" value="YjgF/YER057c/UK114"/>
</dbReference>
<dbReference type="OrthoDB" id="371655at2157"/>
<dbReference type="RefSeq" id="WP_013737435.1">
    <property type="nucleotide sequence ID" value="NC_015435.1"/>
</dbReference>
<comment type="similarity">
    <text evidence="1">Belongs to the RutC family.</text>
</comment>
<dbReference type="EMBL" id="CP002656">
    <property type="protein sequence ID" value="AEB94937.1"/>
    <property type="molecule type" value="Genomic_DNA"/>
</dbReference>
<dbReference type="GeneID" id="10493023"/>
<dbReference type="PANTHER" id="PTHR11803:SF39">
    <property type="entry name" value="2-IMINOBUTANOATE_2-IMINOPROPANOATE DEAMINASE"/>
    <property type="match status" value="1"/>
</dbReference>
<dbReference type="PATRIC" id="fig|1006006.8.peg.830"/>
<gene>
    <name evidence="2" type="ordered locus">Mcup_0832</name>
</gene>
<organism evidence="2 3">
    <name type="scientific">Metallosphaera cuprina (strain Ar-4)</name>
    <dbReference type="NCBI Taxonomy" id="1006006"/>
    <lineage>
        <taxon>Archaea</taxon>
        <taxon>Thermoproteota</taxon>
        <taxon>Thermoprotei</taxon>
        <taxon>Sulfolobales</taxon>
        <taxon>Sulfolobaceae</taxon>
        <taxon>Metallosphaera</taxon>
    </lineage>
</organism>
<dbReference type="HOGENOM" id="CLU_100715_7_3_2"/>
<dbReference type="Pfam" id="PF01042">
    <property type="entry name" value="Ribonuc_L-PSP"/>
    <property type="match status" value="1"/>
</dbReference>
<sequence>MKEVIYSERSPKPIGPYSQAILAGQILFISGQIPIDPSTNEIVKGGIEEQTIRVMENLGGVLSSAGMTYDNVTMSFVYLKNMGDFPKFNEVYSRYFKDRPPSRVTVQVSELPRGALIEIAAIAYRF</sequence>
<dbReference type="STRING" id="1006006.Mcup_0832"/>
<dbReference type="KEGG" id="mcn:Mcup_0832"/>
<dbReference type="Proteomes" id="UP000007812">
    <property type="component" value="Chromosome"/>
</dbReference>
<dbReference type="PROSITE" id="PS01094">
    <property type="entry name" value="UPF0076"/>
    <property type="match status" value="1"/>
</dbReference>
<name>F4G289_METCR</name>
<dbReference type="SUPFAM" id="SSF55298">
    <property type="entry name" value="YjgF-like"/>
    <property type="match status" value="1"/>
</dbReference>
<evidence type="ECO:0000256" key="1">
    <source>
        <dbReference type="ARBA" id="ARBA00010552"/>
    </source>
</evidence>
<dbReference type="InterPro" id="IPR019897">
    <property type="entry name" value="RidA_CS"/>
</dbReference>
<dbReference type="NCBIfam" id="TIGR00004">
    <property type="entry name" value="Rid family detoxifying hydrolase"/>
    <property type="match status" value="1"/>
</dbReference>
<evidence type="ECO:0000313" key="2">
    <source>
        <dbReference type="EMBL" id="AEB94937.1"/>
    </source>
</evidence>
<reference evidence="2 3" key="1">
    <citation type="journal article" date="2011" name="J. Bacteriol.">
        <title>Complete genome sequence of Metallosphaera cuprina, a metal sulfide-oxidizing archaeon from a hot spring.</title>
        <authorList>
            <person name="Liu L.J."/>
            <person name="You X.Y."/>
            <person name="Zheng H."/>
            <person name="Wang S."/>
            <person name="Jiang C.Y."/>
            <person name="Liu S.J."/>
        </authorList>
    </citation>
    <scope>NUCLEOTIDE SEQUENCE [LARGE SCALE GENOMIC DNA]</scope>
    <source>
        <strain evidence="2 3">Ar-4</strain>
    </source>
</reference>
<evidence type="ECO:0000313" key="3">
    <source>
        <dbReference type="Proteomes" id="UP000007812"/>
    </source>
</evidence>
<dbReference type="PANTHER" id="PTHR11803">
    <property type="entry name" value="2-IMINOBUTANOATE/2-IMINOPROPANOATE DEAMINASE RIDA"/>
    <property type="match status" value="1"/>
</dbReference>
<accession>F4G289</accession>
<dbReference type="eggNOG" id="arCOG01630">
    <property type="taxonomic scope" value="Archaea"/>
</dbReference>
<dbReference type="FunFam" id="3.30.1330.40:FF:000001">
    <property type="entry name" value="L-PSP family endoribonuclease"/>
    <property type="match status" value="1"/>
</dbReference>
<dbReference type="CDD" id="cd00448">
    <property type="entry name" value="YjgF_YER057c_UK114_family"/>
    <property type="match status" value="1"/>
</dbReference>
<dbReference type="InterPro" id="IPR035959">
    <property type="entry name" value="RutC-like_sf"/>
</dbReference>
<dbReference type="Gene3D" id="3.30.1330.40">
    <property type="entry name" value="RutC-like"/>
    <property type="match status" value="1"/>
</dbReference>
<keyword evidence="3" id="KW-1185">Reference proteome</keyword>
<dbReference type="AlphaFoldDB" id="F4G289"/>